<evidence type="ECO:0000313" key="1">
    <source>
        <dbReference type="EMBL" id="KIM79814.1"/>
    </source>
</evidence>
<organism evidence="1 2">
    <name type="scientific">Piloderma croceum (strain F 1598)</name>
    <dbReference type="NCBI Taxonomy" id="765440"/>
    <lineage>
        <taxon>Eukaryota</taxon>
        <taxon>Fungi</taxon>
        <taxon>Dikarya</taxon>
        <taxon>Basidiomycota</taxon>
        <taxon>Agaricomycotina</taxon>
        <taxon>Agaricomycetes</taxon>
        <taxon>Agaricomycetidae</taxon>
        <taxon>Atheliales</taxon>
        <taxon>Atheliaceae</taxon>
        <taxon>Piloderma</taxon>
    </lineage>
</organism>
<dbReference type="Proteomes" id="UP000054166">
    <property type="component" value="Unassembled WGS sequence"/>
</dbReference>
<keyword evidence="2" id="KW-1185">Reference proteome</keyword>
<reference evidence="2" key="2">
    <citation type="submission" date="2015-01" db="EMBL/GenBank/DDBJ databases">
        <title>Evolutionary Origins and Diversification of the Mycorrhizal Mutualists.</title>
        <authorList>
            <consortium name="DOE Joint Genome Institute"/>
            <consortium name="Mycorrhizal Genomics Consortium"/>
            <person name="Kohler A."/>
            <person name="Kuo A."/>
            <person name="Nagy L.G."/>
            <person name="Floudas D."/>
            <person name="Copeland A."/>
            <person name="Barry K.W."/>
            <person name="Cichocki N."/>
            <person name="Veneault-Fourrey C."/>
            <person name="LaButti K."/>
            <person name="Lindquist E.A."/>
            <person name="Lipzen A."/>
            <person name="Lundell T."/>
            <person name="Morin E."/>
            <person name="Murat C."/>
            <person name="Riley R."/>
            <person name="Ohm R."/>
            <person name="Sun H."/>
            <person name="Tunlid A."/>
            <person name="Henrissat B."/>
            <person name="Grigoriev I.V."/>
            <person name="Hibbett D.S."/>
            <person name="Martin F."/>
        </authorList>
    </citation>
    <scope>NUCLEOTIDE SEQUENCE [LARGE SCALE GENOMIC DNA]</scope>
    <source>
        <strain evidence="2">F 1598</strain>
    </source>
</reference>
<sequence>MEVHSPSPSPPPAPVIRSVAYAEGDRPQSQLARYYALGSGVEHIREDDLGGCFRALGGLARDLVGHVKDVLRGPPDKYADLRSRRPIEVLVTVQYTITAVHKGI</sequence>
<gene>
    <name evidence="1" type="ORF">PILCRDRAFT_822995</name>
</gene>
<dbReference type="AlphaFoldDB" id="A0A0C3FJ73"/>
<reference evidence="1 2" key="1">
    <citation type="submission" date="2014-04" db="EMBL/GenBank/DDBJ databases">
        <authorList>
            <consortium name="DOE Joint Genome Institute"/>
            <person name="Kuo A."/>
            <person name="Tarkka M."/>
            <person name="Buscot F."/>
            <person name="Kohler A."/>
            <person name="Nagy L.G."/>
            <person name="Floudas D."/>
            <person name="Copeland A."/>
            <person name="Barry K.W."/>
            <person name="Cichocki N."/>
            <person name="Veneault-Fourrey C."/>
            <person name="LaButti K."/>
            <person name="Lindquist E.A."/>
            <person name="Lipzen A."/>
            <person name="Lundell T."/>
            <person name="Morin E."/>
            <person name="Murat C."/>
            <person name="Sun H."/>
            <person name="Tunlid A."/>
            <person name="Henrissat B."/>
            <person name="Grigoriev I.V."/>
            <person name="Hibbett D.S."/>
            <person name="Martin F."/>
            <person name="Nordberg H.P."/>
            <person name="Cantor M.N."/>
            <person name="Hua S.X."/>
        </authorList>
    </citation>
    <scope>NUCLEOTIDE SEQUENCE [LARGE SCALE GENOMIC DNA]</scope>
    <source>
        <strain evidence="1 2">F 1598</strain>
    </source>
</reference>
<proteinExistence type="predicted"/>
<dbReference type="EMBL" id="KN833007">
    <property type="protein sequence ID" value="KIM79814.1"/>
    <property type="molecule type" value="Genomic_DNA"/>
</dbReference>
<protein>
    <submittedName>
        <fullName evidence="1">Uncharacterized protein</fullName>
    </submittedName>
</protein>
<evidence type="ECO:0000313" key="2">
    <source>
        <dbReference type="Proteomes" id="UP000054166"/>
    </source>
</evidence>
<dbReference type="InParanoid" id="A0A0C3FJ73"/>
<accession>A0A0C3FJ73</accession>
<name>A0A0C3FJ73_PILCF</name>
<dbReference type="HOGENOM" id="CLU_2251071_0_0_1"/>